<sequence length="171" mass="19452">MSGFMKAYSLLIQSLSKISLVNTNVQEDNNIVSSPVPEIAVQESVPVISSSQKTRKVPQWMDYEVNNCEELGDKVVYSADYAAFLTNLNLGQEPYSYKLDKDKPQWIQIMEAEIQALEINETWDIVDLPANQRSIGCKWVYKIKRKPDGSMDKYKARLVPKGFNQVEGLDL</sequence>
<evidence type="ECO:0000313" key="3">
    <source>
        <dbReference type="Proteomes" id="UP001454036"/>
    </source>
</evidence>
<keyword evidence="3" id="KW-1185">Reference proteome</keyword>
<name>A0AAV3R6W8_LITER</name>
<evidence type="ECO:0000259" key="1">
    <source>
        <dbReference type="Pfam" id="PF07727"/>
    </source>
</evidence>
<evidence type="ECO:0000313" key="2">
    <source>
        <dbReference type="EMBL" id="GAA0172129.1"/>
    </source>
</evidence>
<gene>
    <name evidence="2" type="ORF">LIER_41280</name>
</gene>
<reference evidence="2 3" key="1">
    <citation type="submission" date="2024-01" db="EMBL/GenBank/DDBJ databases">
        <title>The complete chloroplast genome sequence of Lithospermum erythrorhizon: insights into the phylogenetic relationship among Boraginaceae species and the maternal lineages of purple gromwells.</title>
        <authorList>
            <person name="Okada T."/>
            <person name="Watanabe K."/>
        </authorList>
    </citation>
    <scope>NUCLEOTIDE SEQUENCE [LARGE SCALE GENOMIC DNA]</scope>
</reference>
<dbReference type="Pfam" id="PF07727">
    <property type="entry name" value="RVT_2"/>
    <property type="match status" value="1"/>
</dbReference>
<feature type="domain" description="Reverse transcriptase Ty1/copia-type" evidence="1">
    <location>
        <begin position="120"/>
        <end position="170"/>
    </location>
</feature>
<protein>
    <recommendedName>
        <fullName evidence="1">Reverse transcriptase Ty1/copia-type domain-containing protein</fullName>
    </recommendedName>
</protein>
<comment type="caution">
    <text evidence="2">The sequence shown here is derived from an EMBL/GenBank/DDBJ whole genome shotgun (WGS) entry which is preliminary data.</text>
</comment>
<dbReference type="Proteomes" id="UP001454036">
    <property type="component" value="Unassembled WGS sequence"/>
</dbReference>
<dbReference type="AlphaFoldDB" id="A0AAV3R6W8"/>
<organism evidence="2 3">
    <name type="scientific">Lithospermum erythrorhizon</name>
    <name type="common">Purple gromwell</name>
    <name type="synonym">Lithospermum officinale var. erythrorhizon</name>
    <dbReference type="NCBI Taxonomy" id="34254"/>
    <lineage>
        <taxon>Eukaryota</taxon>
        <taxon>Viridiplantae</taxon>
        <taxon>Streptophyta</taxon>
        <taxon>Embryophyta</taxon>
        <taxon>Tracheophyta</taxon>
        <taxon>Spermatophyta</taxon>
        <taxon>Magnoliopsida</taxon>
        <taxon>eudicotyledons</taxon>
        <taxon>Gunneridae</taxon>
        <taxon>Pentapetalae</taxon>
        <taxon>asterids</taxon>
        <taxon>lamiids</taxon>
        <taxon>Boraginales</taxon>
        <taxon>Boraginaceae</taxon>
        <taxon>Boraginoideae</taxon>
        <taxon>Lithospermeae</taxon>
        <taxon>Lithospermum</taxon>
    </lineage>
</organism>
<proteinExistence type="predicted"/>
<accession>A0AAV3R6W8</accession>
<dbReference type="EMBL" id="BAABME010025433">
    <property type="protein sequence ID" value="GAA0172129.1"/>
    <property type="molecule type" value="Genomic_DNA"/>
</dbReference>
<dbReference type="InterPro" id="IPR013103">
    <property type="entry name" value="RVT_2"/>
</dbReference>